<evidence type="ECO:0000259" key="3">
    <source>
        <dbReference type="PROSITE" id="PS51123"/>
    </source>
</evidence>
<feature type="domain" description="OmpA-like" evidence="3">
    <location>
        <begin position="76"/>
        <end position="205"/>
    </location>
</feature>
<dbReference type="Proteomes" id="UP000239001">
    <property type="component" value="Unassembled WGS sequence"/>
</dbReference>
<reference evidence="4 5" key="2">
    <citation type="submission" date="2018-03" db="EMBL/GenBank/DDBJ databases">
        <authorList>
            <person name="Keele B.F."/>
        </authorList>
    </citation>
    <scope>NUCLEOTIDE SEQUENCE [LARGE SCALE GENOMIC DNA]</scope>
    <source>
        <strain evidence="4 5">CCALA 016</strain>
    </source>
</reference>
<dbReference type="InterPro" id="IPR036737">
    <property type="entry name" value="OmpA-like_sf"/>
</dbReference>
<evidence type="ECO:0000313" key="4">
    <source>
        <dbReference type="EMBL" id="PSF29690.1"/>
    </source>
</evidence>
<dbReference type="CDD" id="cd07185">
    <property type="entry name" value="OmpA_C-like"/>
    <property type="match status" value="1"/>
</dbReference>
<keyword evidence="2" id="KW-0812">Transmembrane</keyword>
<dbReference type="EMBL" id="PXOH01000063">
    <property type="protein sequence ID" value="PSF29690.1"/>
    <property type="molecule type" value="Genomic_DNA"/>
</dbReference>
<protein>
    <submittedName>
        <fullName evidence="4">Chemotaxis protein MotB</fullName>
    </submittedName>
</protein>
<keyword evidence="5" id="KW-1185">Reference proteome</keyword>
<proteinExistence type="predicted"/>
<gene>
    <name evidence="4" type="ORF">C7H19_24240</name>
</gene>
<dbReference type="AlphaFoldDB" id="A0A2T1LQS1"/>
<dbReference type="SUPFAM" id="SSF103088">
    <property type="entry name" value="OmpA-like"/>
    <property type="match status" value="1"/>
</dbReference>
<dbReference type="GO" id="GO:0016020">
    <property type="term" value="C:membrane"/>
    <property type="evidence" value="ECO:0007669"/>
    <property type="project" value="UniProtKB-UniRule"/>
</dbReference>
<dbReference type="Gene3D" id="3.30.1330.60">
    <property type="entry name" value="OmpA-like domain"/>
    <property type="match status" value="1"/>
</dbReference>
<keyword evidence="2" id="KW-1133">Transmembrane helix</keyword>
<feature type="transmembrane region" description="Helical" evidence="2">
    <location>
        <begin position="20"/>
        <end position="45"/>
    </location>
</feature>
<dbReference type="PANTHER" id="PTHR30329:SF21">
    <property type="entry name" value="LIPOPROTEIN YIAD-RELATED"/>
    <property type="match status" value="1"/>
</dbReference>
<dbReference type="Pfam" id="PF00691">
    <property type="entry name" value="OmpA"/>
    <property type="match status" value="1"/>
</dbReference>
<comment type="caution">
    <text evidence="4">The sequence shown here is derived from an EMBL/GenBank/DDBJ whole genome shotgun (WGS) entry which is preliminary data.</text>
</comment>
<dbReference type="InterPro" id="IPR006665">
    <property type="entry name" value="OmpA-like"/>
</dbReference>
<dbReference type="OrthoDB" id="9805566at2"/>
<dbReference type="PROSITE" id="PS51123">
    <property type="entry name" value="OMPA_2"/>
    <property type="match status" value="1"/>
</dbReference>
<name>A0A2T1LQS1_9CHRO</name>
<evidence type="ECO:0000256" key="2">
    <source>
        <dbReference type="SAM" id="Phobius"/>
    </source>
</evidence>
<reference evidence="4 5" key="1">
    <citation type="submission" date="2018-03" db="EMBL/GenBank/DDBJ databases">
        <title>The ancient ancestry and fast evolution of plastids.</title>
        <authorList>
            <person name="Moore K.R."/>
            <person name="Magnabosco C."/>
            <person name="Momper L."/>
            <person name="Gold D.A."/>
            <person name="Bosak T."/>
            <person name="Fournier G.P."/>
        </authorList>
    </citation>
    <scope>NUCLEOTIDE SEQUENCE [LARGE SCALE GENOMIC DNA]</scope>
    <source>
        <strain evidence="4 5">CCALA 016</strain>
    </source>
</reference>
<sequence>MNDWSNWRQDSAVNDQEDSSVLLSIGDLMSGLLMIFALLFITVLVQLKEMQKTQKIVIGTVLDALKDNNVDVKVNPETGDVSIRDSILFDENSSELKPEGKRFLQSFIPVYSQVIFSKPLFEEEITRVIIEGHTSSAGNYETNLKLSLLRSYSVAEYIFSPEMKFSTKSQLSQKIMTAGRGEIESQQKYDEPSDRKVTFRFQFKGEKFLENYQKK</sequence>
<dbReference type="InterPro" id="IPR050330">
    <property type="entry name" value="Bact_OuterMem_StrucFunc"/>
</dbReference>
<accession>A0A2T1LQS1</accession>
<keyword evidence="1 2" id="KW-0472">Membrane</keyword>
<dbReference type="RefSeq" id="WP_106459479.1">
    <property type="nucleotide sequence ID" value="NZ_PXOH01000063.1"/>
</dbReference>
<evidence type="ECO:0000256" key="1">
    <source>
        <dbReference type="PROSITE-ProRule" id="PRU00473"/>
    </source>
</evidence>
<evidence type="ECO:0000313" key="5">
    <source>
        <dbReference type="Proteomes" id="UP000239001"/>
    </source>
</evidence>
<organism evidence="4 5">
    <name type="scientific">Aphanothece hegewaldii CCALA 016</name>
    <dbReference type="NCBI Taxonomy" id="2107694"/>
    <lineage>
        <taxon>Bacteria</taxon>
        <taxon>Bacillati</taxon>
        <taxon>Cyanobacteriota</taxon>
        <taxon>Cyanophyceae</taxon>
        <taxon>Oscillatoriophycideae</taxon>
        <taxon>Chroococcales</taxon>
        <taxon>Aphanothecaceae</taxon>
        <taxon>Aphanothece</taxon>
    </lineage>
</organism>
<dbReference type="PANTHER" id="PTHR30329">
    <property type="entry name" value="STATOR ELEMENT OF FLAGELLAR MOTOR COMPLEX"/>
    <property type="match status" value="1"/>
</dbReference>